<proteinExistence type="predicted"/>
<dbReference type="Gene3D" id="3.10.450.50">
    <property type="match status" value="1"/>
</dbReference>
<reference evidence="1 2" key="1">
    <citation type="journal article" date="2016" name="Genome Announc.">
        <title>Draft Genome Sequences of Five Rapidly Growing Mycobacterium Species, M. thermoresistibile, M. fortuitum subsp. acetamidolyticum, M. canariasense, M. brisbanense, and M. novocastrense.</title>
        <authorList>
            <person name="Katahira K."/>
            <person name="Ogura Y."/>
            <person name="Gotoh Y."/>
            <person name="Hayashi T."/>
        </authorList>
    </citation>
    <scope>NUCLEOTIDE SEQUENCE [LARGE SCALE GENOMIC DNA]</scope>
    <source>
        <strain evidence="1 2">JCM6362</strain>
    </source>
</reference>
<protein>
    <recommendedName>
        <fullName evidence="3">SnoaL-like domain-containing protein</fullName>
    </recommendedName>
</protein>
<sequence length="161" mass="17012">MFDGFDQWSSSPPAGPAVRGLDVLEACGRGQAGRRTAAVLAGILTAVAGGDKPSYRSYFDDDAVIDVVGLDRSRIGGVGPGESVTEVLFPDGFEIVVVRAAVCDDVGFAEVAIKGRVRTTGRLYVTPAVISVQCRPRGLVSRYSEYTQVERLYAASAPDPD</sequence>
<dbReference type="InterPro" id="IPR032710">
    <property type="entry name" value="NTF2-like_dom_sf"/>
</dbReference>
<organism evidence="1 2">
    <name type="scientific">Mycolicibacterium thermoresistibile</name>
    <name type="common">Mycobacterium thermoresistibile</name>
    <dbReference type="NCBI Taxonomy" id="1797"/>
    <lineage>
        <taxon>Bacteria</taxon>
        <taxon>Bacillati</taxon>
        <taxon>Actinomycetota</taxon>
        <taxon>Actinomycetes</taxon>
        <taxon>Mycobacteriales</taxon>
        <taxon>Mycobacteriaceae</taxon>
        <taxon>Mycolicibacterium</taxon>
    </lineage>
</organism>
<evidence type="ECO:0008006" key="3">
    <source>
        <dbReference type="Google" id="ProtNLM"/>
    </source>
</evidence>
<accession>A0A100XC56</accession>
<dbReference type="STRING" id="1797.RMCT_0865"/>
<evidence type="ECO:0000313" key="2">
    <source>
        <dbReference type="Proteomes" id="UP000069654"/>
    </source>
</evidence>
<reference evidence="2" key="2">
    <citation type="submission" date="2016-02" db="EMBL/GenBank/DDBJ databases">
        <title>Draft genome sequence of five rapidly growing Mycobacterium species.</title>
        <authorList>
            <person name="Katahira K."/>
            <person name="Gotou Y."/>
            <person name="Iida K."/>
            <person name="Ogura Y."/>
            <person name="Hayashi T."/>
        </authorList>
    </citation>
    <scope>NUCLEOTIDE SEQUENCE [LARGE SCALE GENOMIC DNA]</scope>
    <source>
        <strain evidence="2">JCM6362</strain>
    </source>
</reference>
<gene>
    <name evidence="1" type="ORF">RMCT_0865</name>
</gene>
<dbReference type="AlphaFoldDB" id="A0A100XC56"/>
<name>A0A100XC56_MYCTH</name>
<dbReference type="Proteomes" id="UP000069654">
    <property type="component" value="Unassembled WGS sequence"/>
</dbReference>
<dbReference type="SUPFAM" id="SSF54427">
    <property type="entry name" value="NTF2-like"/>
    <property type="match status" value="1"/>
</dbReference>
<comment type="caution">
    <text evidence="1">The sequence shown here is derived from an EMBL/GenBank/DDBJ whole genome shotgun (WGS) entry which is preliminary data.</text>
</comment>
<dbReference type="RefSeq" id="WP_003926954.1">
    <property type="nucleotide sequence ID" value="NZ_BCTB01000004.1"/>
</dbReference>
<evidence type="ECO:0000313" key="1">
    <source>
        <dbReference type="EMBL" id="GAT13894.1"/>
    </source>
</evidence>
<dbReference type="EMBL" id="BCTB01000004">
    <property type="protein sequence ID" value="GAT13894.1"/>
    <property type="molecule type" value="Genomic_DNA"/>
</dbReference>